<keyword evidence="13 17" id="KW-0807">Transducer</keyword>
<dbReference type="PROSITE" id="PS50262">
    <property type="entry name" value="G_PROTEIN_RECEP_F1_2"/>
    <property type="match status" value="1"/>
</dbReference>
<dbReference type="GO" id="GO:0016493">
    <property type="term" value="F:C-C chemokine receptor activity"/>
    <property type="evidence" value="ECO:0007669"/>
    <property type="project" value="TreeGrafter"/>
</dbReference>
<evidence type="ECO:0000259" key="20">
    <source>
        <dbReference type="PROSITE" id="PS50262"/>
    </source>
</evidence>
<evidence type="ECO:0000256" key="14">
    <source>
        <dbReference type="ARBA" id="ARBA00023288"/>
    </source>
</evidence>
<keyword evidence="14" id="KW-0449">Lipoprotein</keyword>
<dbReference type="PROSITE" id="PS00237">
    <property type="entry name" value="G_PROTEIN_RECEP_F1_1"/>
    <property type="match status" value="1"/>
</dbReference>
<dbReference type="Ensembl" id="ENSGWIT00000049837.1">
    <property type="protein sequence ID" value="ENSGWIP00000046029.1"/>
    <property type="gene ID" value="ENSGWIG00000022754.1"/>
</dbReference>
<dbReference type="AlphaFoldDB" id="A0A8C5HI10"/>
<feature type="transmembrane region" description="Helical" evidence="19">
    <location>
        <begin position="70"/>
        <end position="92"/>
    </location>
</feature>
<dbReference type="GO" id="GO:0004947">
    <property type="term" value="F:bradykinin receptor activity"/>
    <property type="evidence" value="ECO:0007669"/>
    <property type="project" value="InterPro"/>
</dbReference>
<reference evidence="21" key="3">
    <citation type="submission" date="2025-09" db="UniProtKB">
        <authorList>
            <consortium name="Ensembl"/>
        </authorList>
    </citation>
    <scope>IDENTIFICATION</scope>
</reference>
<evidence type="ECO:0000256" key="2">
    <source>
        <dbReference type="ARBA" id="ARBA00013512"/>
    </source>
</evidence>
<dbReference type="GO" id="GO:0019957">
    <property type="term" value="F:C-C chemokine binding"/>
    <property type="evidence" value="ECO:0007669"/>
    <property type="project" value="TreeGrafter"/>
</dbReference>
<feature type="transmembrane region" description="Helical" evidence="19">
    <location>
        <begin position="232"/>
        <end position="254"/>
    </location>
</feature>
<feature type="transmembrane region" description="Helical" evidence="19">
    <location>
        <begin position="104"/>
        <end position="123"/>
    </location>
</feature>
<keyword evidence="22" id="KW-1185">Reference proteome</keyword>
<keyword evidence="10" id="KW-1015">Disulfide bond</keyword>
<evidence type="ECO:0000256" key="10">
    <source>
        <dbReference type="ARBA" id="ARBA00023157"/>
    </source>
</evidence>
<feature type="transmembrane region" description="Helical" evidence="19">
    <location>
        <begin position="181"/>
        <end position="203"/>
    </location>
</feature>
<dbReference type="Pfam" id="PF00001">
    <property type="entry name" value="7tm_1"/>
    <property type="match status" value="1"/>
</dbReference>
<dbReference type="GO" id="GO:0019722">
    <property type="term" value="P:calcium-mediated signaling"/>
    <property type="evidence" value="ECO:0007669"/>
    <property type="project" value="TreeGrafter"/>
</dbReference>
<dbReference type="PANTHER" id="PTHR10489">
    <property type="entry name" value="CELL ADHESION MOLECULE"/>
    <property type="match status" value="1"/>
</dbReference>
<evidence type="ECO:0000256" key="15">
    <source>
        <dbReference type="ARBA" id="ARBA00025423"/>
    </source>
</evidence>
<dbReference type="InterPro" id="IPR000496">
    <property type="entry name" value="Brdyknn_rcpt"/>
</dbReference>
<dbReference type="PANTHER" id="PTHR10489:SF957">
    <property type="entry name" value="B2 BRADYKININ RECEPTOR"/>
    <property type="match status" value="1"/>
</dbReference>
<organism evidence="21 22">
    <name type="scientific">Gouania willdenowi</name>
    <name type="common">Blunt-snouted clingfish</name>
    <name type="synonym">Lepadogaster willdenowi</name>
    <dbReference type="NCBI Taxonomy" id="441366"/>
    <lineage>
        <taxon>Eukaryota</taxon>
        <taxon>Metazoa</taxon>
        <taxon>Chordata</taxon>
        <taxon>Craniata</taxon>
        <taxon>Vertebrata</taxon>
        <taxon>Euteleostomi</taxon>
        <taxon>Actinopterygii</taxon>
        <taxon>Neopterygii</taxon>
        <taxon>Teleostei</taxon>
        <taxon>Neoteleostei</taxon>
        <taxon>Acanthomorphata</taxon>
        <taxon>Ovalentaria</taxon>
        <taxon>Blenniimorphae</taxon>
        <taxon>Blenniiformes</taxon>
        <taxon>Gobiesocoidei</taxon>
        <taxon>Gobiesocidae</taxon>
        <taxon>Gobiesocinae</taxon>
        <taxon>Gouania</taxon>
    </lineage>
</organism>
<evidence type="ECO:0000256" key="11">
    <source>
        <dbReference type="ARBA" id="ARBA00023170"/>
    </source>
</evidence>
<comment type="similarity">
    <text evidence="17">Belongs to the G-protein coupled receptor 1 family.</text>
</comment>
<evidence type="ECO:0000256" key="3">
    <source>
        <dbReference type="ARBA" id="ARBA00022475"/>
    </source>
</evidence>
<dbReference type="GO" id="GO:0006939">
    <property type="term" value="P:smooth muscle contraction"/>
    <property type="evidence" value="ECO:0007669"/>
    <property type="project" value="InterPro"/>
</dbReference>
<name>A0A8C5HI10_GOUWI</name>
<dbReference type="GO" id="GO:0042310">
    <property type="term" value="P:vasoconstriction"/>
    <property type="evidence" value="ECO:0007669"/>
    <property type="project" value="InterPro"/>
</dbReference>
<evidence type="ECO:0000313" key="21">
    <source>
        <dbReference type="Ensembl" id="ENSGWIP00000046029.1"/>
    </source>
</evidence>
<evidence type="ECO:0000256" key="17">
    <source>
        <dbReference type="RuleBase" id="RU000688"/>
    </source>
</evidence>
<protein>
    <recommendedName>
        <fullName evidence="2">B2 bradykinin receptor</fullName>
    </recommendedName>
</protein>
<comment type="subcellular location">
    <subcellularLocation>
        <location evidence="1">Cell membrane</location>
        <topology evidence="1">Multi-pass membrane protein</topology>
    </subcellularLocation>
</comment>
<dbReference type="PRINTS" id="PR00425">
    <property type="entry name" value="BRADYKININR"/>
</dbReference>
<keyword evidence="5 17" id="KW-0812">Transmembrane</keyword>
<evidence type="ECO:0000256" key="6">
    <source>
        <dbReference type="ARBA" id="ARBA00022989"/>
    </source>
</evidence>
<reference evidence="21" key="1">
    <citation type="submission" date="2020-06" db="EMBL/GenBank/DDBJ databases">
        <authorList>
            <consortium name="Wellcome Sanger Institute Data Sharing"/>
        </authorList>
    </citation>
    <scope>NUCLEOTIDE SEQUENCE [LARGE SCALE GENOMIC DNA]</scope>
</reference>
<evidence type="ECO:0000256" key="1">
    <source>
        <dbReference type="ARBA" id="ARBA00004651"/>
    </source>
</evidence>
<evidence type="ECO:0000256" key="8">
    <source>
        <dbReference type="ARBA" id="ARBA00023136"/>
    </source>
</evidence>
<dbReference type="SUPFAM" id="SSF81321">
    <property type="entry name" value="Family A G protein-coupled receptor-like"/>
    <property type="match status" value="1"/>
</dbReference>
<feature type="compositionally biased region" description="Basic and acidic residues" evidence="18">
    <location>
        <begin position="1"/>
        <end position="19"/>
    </location>
</feature>
<accession>A0A8C5HI10</accession>
<evidence type="ECO:0000256" key="19">
    <source>
        <dbReference type="SAM" id="Phobius"/>
    </source>
</evidence>
<gene>
    <name evidence="21" type="primary">LOC114456783</name>
</gene>
<dbReference type="Proteomes" id="UP000694680">
    <property type="component" value="Chromosome 22"/>
</dbReference>
<dbReference type="InterPro" id="IPR050119">
    <property type="entry name" value="CCR1-9-like"/>
</dbReference>
<feature type="transmembrane region" description="Helical" evidence="19">
    <location>
        <begin position="275"/>
        <end position="302"/>
    </location>
</feature>
<feature type="transmembrane region" description="Helical" evidence="19">
    <location>
        <begin position="143"/>
        <end position="161"/>
    </location>
</feature>
<feature type="region of interest" description="Disordered" evidence="18">
    <location>
        <begin position="1"/>
        <end position="32"/>
    </location>
</feature>
<keyword evidence="4" id="KW-0597">Phosphoprotein</keyword>
<keyword evidence="7 17" id="KW-0297">G-protein coupled receptor</keyword>
<dbReference type="GO" id="GO:0006955">
    <property type="term" value="P:immune response"/>
    <property type="evidence" value="ECO:0007669"/>
    <property type="project" value="TreeGrafter"/>
</dbReference>
<dbReference type="FunFam" id="1.20.1070.10:FF:000201">
    <property type="entry name" value="Bradykinin receptor B2"/>
    <property type="match status" value="1"/>
</dbReference>
<keyword evidence="12" id="KW-0325">Glycoprotein</keyword>
<keyword evidence="3" id="KW-1003">Cell membrane</keyword>
<feature type="transmembrane region" description="Helical" evidence="19">
    <location>
        <begin position="322"/>
        <end position="341"/>
    </location>
</feature>
<evidence type="ECO:0000256" key="5">
    <source>
        <dbReference type="ARBA" id="ARBA00022692"/>
    </source>
</evidence>
<evidence type="ECO:0000256" key="12">
    <source>
        <dbReference type="ARBA" id="ARBA00023180"/>
    </source>
</evidence>
<evidence type="ECO:0000256" key="18">
    <source>
        <dbReference type="SAM" id="MobiDB-lite"/>
    </source>
</evidence>
<evidence type="ECO:0000256" key="4">
    <source>
        <dbReference type="ARBA" id="ARBA00022553"/>
    </source>
</evidence>
<dbReference type="GO" id="GO:0060326">
    <property type="term" value="P:cell chemotaxis"/>
    <property type="evidence" value="ECO:0007669"/>
    <property type="project" value="TreeGrafter"/>
</dbReference>
<evidence type="ECO:0000256" key="7">
    <source>
        <dbReference type="ARBA" id="ARBA00023040"/>
    </source>
</evidence>
<keyword evidence="8 19" id="KW-0472">Membrane</keyword>
<feature type="compositionally biased region" description="Polar residues" evidence="18">
    <location>
        <begin position="22"/>
        <end position="32"/>
    </location>
</feature>
<keyword evidence="6 19" id="KW-1133">Transmembrane helix</keyword>
<comment type="function">
    <text evidence="15">Receptor for bradykinin. It is associated with G proteins that activate a phosphatidylinositol-calcium second messenger system.</text>
</comment>
<dbReference type="InterPro" id="IPR000276">
    <property type="entry name" value="GPCR_Rhodpsn"/>
</dbReference>
<dbReference type="PRINTS" id="PR00994">
    <property type="entry name" value="BRADYKINNB2R"/>
</dbReference>
<reference evidence="21" key="2">
    <citation type="submission" date="2025-08" db="UniProtKB">
        <authorList>
            <consortium name="Ensembl"/>
        </authorList>
    </citation>
    <scope>IDENTIFICATION</scope>
</reference>
<dbReference type="PRINTS" id="PR00237">
    <property type="entry name" value="GPCRRHODOPSN"/>
</dbReference>
<evidence type="ECO:0000256" key="9">
    <source>
        <dbReference type="ARBA" id="ARBA00023139"/>
    </source>
</evidence>
<proteinExistence type="inferred from homology"/>
<keyword evidence="9" id="KW-0564">Palmitate</keyword>
<dbReference type="GO" id="GO:0007204">
    <property type="term" value="P:positive regulation of cytosolic calcium ion concentration"/>
    <property type="evidence" value="ECO:0007669"/>
    <property type="project" value="TreeGrafter"/>
</dbReference>
<sequence>MAYFERESKADRPAREQREGVSGNTEEMTLQPTSFPDLNVTLLYEELNHTNESHCPHSEAWEWLTTGQPVYIMLIAVLGIVLNTFVLTVFFLQKKSCTVAEIYLGNLAAADLVLVSCLPFWAINIANDYNWPFGQFMCKAVNVGIKINVYSSIYFLVLVSIDRYIALVHPMSHGRMRRPKYAWLGCLLMWGFGLNMSIPTFVFREVKYFPDYNVTACFLNYPSEHLAVVFEAMLTVLSFIIPISIISFCTIKIIRALRTKTMSRFNADKTEHKATTLILVVLLAFLICWIPFHLVTLMDWLLRAEVLGGCYITNVVDICNQVFSYLAFFNSVLNPILYVIVGKNFRKKVSDLFKQWGVTKTPLSERGHSNLSSTQKTCV</sequence>
<dbReference type="InterPro" id="IPR017452">
    <property type="entry name" value="GPCR_Rhodpsn_7TM"/>
</dbReference>
<feature type="domain" description="G-protein coupled receptors family 1 profile" evidence="20">
    <location>
        <begin position="82"/>
        <end position="338"/>
    </location>
</feature>
<comment type="subunit">
    <text evidence="16">Forms a complex with PECAM1 and GNAQ. Interacts with PECAM1.</text>
</comment>
<evidence type="ECO:0000256" key="16">
    <source>
        <dbReference type="ARBA" id="ARBA00025954"/>
    </source>
</evidence>
<evidence type="ECO:0000313" key="22">
    <source>
        <dbReference type="Proteomes" id="UP000694680"/>
    </source>
</evidence>
<keyword evidence="11 17" id="KW-0675">Receptor</keyword>
<dbReference type="GO" id="GO:0009897">
    <property type="term" value="C:external side of plasma membrane"/>
    <property type="evidence" value="ECO:0007669"/>
    <property type="project" value="TreeGrafter"/>
</dbReference>
<evidence type="ECO:0000256" key="13">
    <source>
        <dbReference type="ARBA" id="ARBA00023224"/>
    </source>
</evidence>
<dbReference type="InterPro" id="IPR001504">
    <property type="entry name" value="Brdyknn_2_rcpt"/>
</dbReference>
<dbReference type="Gene3D" id="1.20.1070.10">
    <property type="entry name" value="Rhodopsin 7-helix transmembrane proteins"/>
    <property type="match status" value="1"/>
</dbReference>